<feature type="region of interest" description="Disordered" evidence="2">
    <location>
        <begin position="322"/>
        <end position="356"/>
    </location>
</feature>
<gene>
    <name evidence="4" type="ORF">JI739_22965</name>
</gene>
<dbReference type="InterPro" id="IPR057840">
    <property type="entry name" value="FimV_N"/>
</dbReference>
<keyword evidence="5" id="KW-1185">Reference proteome</keyword>
<evidence type="ECO:0000313" key="5">
    <source>
        <dbReference type="Proteomes" id="UP000613011"/>
    </source>
</evidence>
<dbReference type="NCBIfam" id="TIGR03504">
    <property type="entry name" value="FimV_Cterm"/>
    <property type="match status" value="1"/>
</dbReference>
<proteinExistence type="predicted"/>
<dbReference type="Gene3D" id="1.20.58.2200">
    <property type="match status" value="1"/>
</dbReference>
<dbReference type="Proteomes" id="UP000613011">
    <property type="component" value="Unassembled WGS sequence"/>
</dbReference>
<feature type="coiled-coil region" evidence="1">
    <location>
        <begin position="358"/>
        <end position="385"/>
    </location>
</feature>
<dbReference type="InterPro" id="IPR020012">
    <property type="entry name" value="LysM_FimV"/>
</dbReference>
<keyword evidence="1" id="KW-0175">Coiled coil</keyword>
<feature type="compositionally biased region" description="Low complexity" evidence="2">
    <location>
        <begin position="156"/>
        <end position="195"/>
    </location>
</feature>
<reference evidence="4" key="1">
    <citation type="submission" date="2021-01" db="EMBL/GenBank/DDBJ databases">
        <title>Ramlibacter sp. strain AW1 16S ribosomal RNA gene Genome sequencing and assembly.</title>
        <authorList>
            <person name="Kang M."/>
        </authorList>
    </citation>
    <scope>NUCLEOTIDE SEQUENCE</scope>
    <source>
        <strain evidence="4">AW1</strain>
    </source>
</reference>
<accession>A0A937D9I5</accession>
<protein>
    <recommendedName>
        <fullName evidence="3">FimV N-terminal domain-containing protein</fullName>
    </recommendedName>
</protein>
<comment type="caution">
    <text evidence="4">The sequence shown here is derived from an EMBL/GenBank/DDBJ whole genome shotgun (WGS) entry which is preliminary data.</text>
</comment>
<evidence type="ECO:0000259" key="3">
    <source>
        <dbReference type="Pfam" id="PF25800"/>
    </source>
</evidence>
<dbReference type="InterPro" id="IPR038440">
    <property type="entry name" value="FimV_C_sf"/>
</dbReference>
<evidence type="ECO:0000256" key="2">
    <source>
        <dbReference type="SAM" id="MobiDB-lite"/>
    </source>
</evidence>
<dbReference type="EMBL" id="JAEQNA010000012">
    <property type="protein sequence ID" value="MBL0423216.1"/>
    <property type="molecule type" value="Genomic_DNA"/>
</dbReference>
<feature type="region of interest" description="Disordered" evidence="2">
    <location>
        <begin position="156"/>
        <end position="220"/>
    </location>
</feature>
<dbReference type="AlphaFoldDB" id="A0A937D9I5"/>
<evidence type="ECO:0000256" key="1">
    <source>
        <dbReference type="SAM" id="Coils"/>
    </source>
</evidence>
<sequence>MRNQPHASRVPSPVAAPTWRSTAVGLAAALLMGVCAGEAQALALGRVVVHSALGEPLRVDIDVPQVTEQERETLRTEMAAPDAFRAAGLEYHPSLAGARVSLQRRPDGSHFIRVATERPVNEPYVELMVDARWSSGHIVRDFTLLLDPPQVRRAAPTMAPQVAAAPRTTTAVPAPSTTAPRAASAEPAGAATSAPAGGGALRPPEAGAPPRVEVQRGETAGRIAERYRPQTVSLDQMLVALLKGNPAAFDEGNVNRLKAGAVLELPSAAAAASITPAQARQTLVAQSRDFNEYRRQLAQATANAPAVGTAGRTASGRLEAEVQEKAQVAPRPDRLTLSKGSVQGQRGAEEQIAQERSAQDAAARLAELNRNLAELNRLTATAAQATPTRTGPVSSSAAPAAPAAAAASATTGTAGAAPDGGSTGLPLSAQPAPAPAATATPDSAPTPAPQPPAAAEADWLQEMFDNPLLPAAAGGAAALLLGLVLYRARRRRQKASHVDSSFLESRLQPDSFFGASGGQRIDTAENNQTSASSMVYSPSQLDAAGDVDPVAEADVYLAYGRDLQAEEILKEALRINPQRVAIHAKLLEIHAKRGEAKPFEAIAREAHALTQGVGTEWRQISAMGRELDPANPLYRSADGRGAGAAAIAGGGTAAGLLGTRYVTTDEADEAVELDSGPPSGLDLDLDFLESQPTTTSAGTAPRPVALDAPRPVALDAPQEATAVLERPAPETPQALLEEVPPVAEPAVLPALAESVPGIELPGLDLEPLSALELDAQPAVASAAVAEPAPAEVAAAEAPSAGLEPLTFDFGDLSLDLDSVLPTASPTIEPVVQAAQPDDSLAALEPLPSLASSSEGDADALITKFSLAEEFLAIGDSDGARSLAEEVLAEASGELKAKVQRFIADIG</sequence>
<evidence type="ECO:0000313" key="4">
    <source>
        <dbReference type="EMBL" id="MBL0423216.1"/>
    </source>
</evidence>
<dbReference type="InterPro" id="IPR020011">
    <property type="entry name" value="FimV_C"/>
</dbReference>
<feature type="compositionally biased region" description="Low complexity" evidence="2">
    <location>
        <begin position="409"/>
        <end position="443"/>
    </location>
</feature>
<organism evidence="4 5">
    <name type="scientific">Ramlibacter aurantiacus</name>
    <dbReference type="NCBI Taxonomy" id="2801330"/>
    <lineage>
        <taxon>Bacteria</taxon>
        <taxon>Pseudomonadati</taxon>
        <taxon>Pseudomonadota</taxon>
        <taxon>Betaproteobacteria</taxon>
        <taxon>Burkholderiales</taxon>
        <taxon>Comamonadaceae</taxon>
        <taxon>Ramlibacter</taxon>
    </lineage>
</organism>
<name>A0A937D9I5_9BURK</name>
<dbReference type="NCBIfam" id="TIGR03505">
    <property type="entry name" value="FimV_core"/>
    <property type="match status" value="1"/>
</dbReference>
<feature type="region of interest" description="Disordered" evidence="2">
    <location>
        <begin position="409"/>
        <end position="453"/>
    </location>
</feature>
<feature type="domain" description="FimV N-terminal" evidence="3">
    <location>
        <begin position="42"/>
        <end position="149"/>
    </location>
</feature>
<dbReference type="Pfam" id="PF25800">
    <property type="entry name" value="FimV_N"/>
    <property type="match status" value="1"/>
</dbReference>